<protein>
    <recommendedName>
        <fullName evidence="8">G-protein coupled receptors family 1 profile domain-containing protein</fullName>
    </recommendedName>
</protein>
<dbReference type="RefSeq" id="XP_053580541.1">
    <property type="nucleotide sequence ID" value="XM_053731628.1"/>
</dbReference>
<dbReference type="Pfam" id="PF10320">
    <property type="entry name" value="7TM_GPCR_Srsx"/>
    <property type="match status" value="1"/>
</dbReference>
<evidence type="ECO:0000256" key="2">
    <source>
        <dbReference type="ARBA" id="ARBA00022692"/>
    </source>
</evidence>
<dbReference type="GO" id="GO:0004930">
    <property type="term" value="F:G protein-coupled receptor activity"/>
    <property type="evidence" value="ECO:0007669"/>
    <property type="project" value="InterPro"/>
</dbReference>
<proteinExistence type="predicted"/>
<reference evidence="6 7" key="1">
    <citation type="submission" date="2019-12" db="EMBL/GenBank/DDBJ databases">
        <title>Chromosome-level assembly of the Caenorhabditis remanei genome.</title>
        <authorList>
            <person name="Teterina A.A."/>
            <person name="Willis J.H."/>
            <person name="Phillips P.C."/>
        </authorList>
    </citation>
    <scope>NUCLEOTIDE SEQUENCE [LARGE SCALE GENOMIC DNA]</scope>
    <source>
        <strain evidence="6 7">PX506</strain>
        <tissue evidence="6">Whole organism</tissue>
    </source>
</reference>
<dbReference type="EMBL" id="WUAV01000005">
    <property type="protein sequence ID" value="KAF1750132.1"/>
    <property type="molecule type" value="Genomic_DNA"/>
</dbReference>
<comment type="subcellular location">
    <subcellularLocation>
        <location evidence="1">Membrane</location>
    </subcellularLocation>
</comment>
<dbReference type="PANTHER" id="PTHR23360">
    <property type="entry name" value="G-PROTEIN COUPLED RECEPTORS FAMILY 1 PROFILE DOMAIN-CONTAINING PROTEIN-RELATED"/>
    <property type="match status" value="1"/>
</dbReference>
<sequence>MAPLALPRQAFGYFTYASNAINIAIVIIYIYTYLVLRGYKERDVNRMKYVFKSISLTVIIVLVGWTTVTIGNTVAIGLIENRRISEIVSIHAGFGVNISCSINVFVFYAINSEYRSGIRRLLGLKVHSTDISKSDPSGTTKRMSLVAPTMLQF</sequence>
<keyword evidence="4 5" id="KW-0472">Membrane</keyword>
<evidence type="ECO:0000256" key="3">
    <source>
        <dbReference type="ARBA" id="ARBA00022989"/>
    </source>
</evidence>
<dbReference type="InterPro" id="IPR047130">
    <property type="entry name" value="7TM_GPCR_Srsx_nematod"/>
</dbReference>
<dbReference type="Gene3D" id="1.20.1070.10">
    <property type="entry name" value="Rhodopsin 7-helix transmembrane proteins"/>
    <property type="match status" value="1"/>
</dbReference>
<evidence type="ECO:0000256" key="1">
    <source>
        <dbReference type="ARBA" id="ARBA00004370"/>
    </source>
</evidence>
<evidence type="ECO:0008006" key="8">
    <source>
        <dbReference type="Google" id="ProtNLM"/>
    </source>
</evidence>
<dbReference type="InterPro" id="IPR000276">
    <property type="entry name" value="GPCR_Rhodpsn"/>
</dbReference>
<organism evidence="6 7">
    <name type="scientific">Caenorhabditis remanei</name>
    <name type="common">Caenorhabditis vulgaris</name>
    <dbReference type="NCBI Taxonomy" id="31234"/>
    <lineage>
        <taxon>Eukaryota</taxon>
        <taxon>Metazoa</taxon>
        <taxon>Ecdysozoa</taxon>
        <taxon>Nematoda</taxon>
        <taxon>Chromadorea</taxon>
        <taxon>Rhabditida</taxon>
        <taxon>Rhabditina</taxon>
        <taxon>Rhabditomorpha</taxon>
        <taxon>Rhabditoidea</taxon>
        <taxon>Rhabditidae</taxon>
        <taxon>Peloderinae</taxon>
        <taxon>Caenorhabditis</taxon>
    </lineage>
</organism>
<dbReference type="SMART" id="SM01381">
    <property type="entry name" value="7TM_GPCR_Srsx"/>
    <property type="match status" value="1"/>
</dbReference>
<dbReference type="GO" id="GO:0016020">
    <property type="term" value="C:membrane"/>
    <property type="evidence" value="ECO:0007669"/>
    <property type="project" value="UniProtKB-SubCell"/>
</dbReference>
<gene>
    <name evidence="6" type="ORF">GCK72_016678</name>
</gene>
<feature type="transmembrane region" description="Helical" evidence="5">
    <location>
        <begin position="56"/>
        <end position="78"/>
    </location>
</feature>
<dbReference type="SUPFAM" id="SSF81321">
    <property type="entry name" value="Family A G protein-coupled receptor-like"/>
    <property type="match status" value="1"/>
</dbReference>
<dbReference type="GeneID" id="78776377"/>
<dbReference type="InterPro" id="IPR019424">
    <property type="entry name" value="7TM_GPCR_Srsx"/>
</dbReference>
<evidence type="ECO:0000256" key="5">
    <source>
        <dbReference type="SAM" id="Phobius"/>
    </source>
</evidence>
<dbReference type="AlphaFoldDB" id="A0A6A5G5Y0"/>
<feature type="transmembrane region" description="Helical" evidence="5">
    <location>
        <begin position="13"/>
        <end position="36"/>
    </location>
</feature>
<dbReference type="KEGG" id="crq:GCK72_016678"/>
<evidence type="ECO:0000313" key="6">
    <source>
        <dbReference type="EMBL" id="KAF1750132.1"/>
    </source>
</evidence>
<accession>A0A6A5G5Y0</accession>
<dbReference type="CTD" id="78776377"/>
<comment type="caution">
    <text evidence="6">The sequence shown here is derived from an EMBL/GenBank/DDBJ whole genome shotgun (WGS) entry which is preliminary data.</text>
</comment>
<keyword evidence="2 5" id="KW-0812">Transmembrane</keyword>
<dbReference type="PANTHER" id="PTHR23360:SF74">
    <property type="entry name" value="G-PROTEIN COUPLED RECEPTORS FAMILY 1 PROFILE DOMAIN-CONTAINING PROTEIN"/>
    <property type="match status" value="1"/>
</dbReference>
<dbReference type="Proteomes" id="UP000483820">
    <property type="component" value="Chromosome V"/>
</dbReference>
<evidence type="ECO:0000256" key="4">
    <source>
        <dbReference type="ARBA" id="ARBA00023136"/>
    </source>
</evidence>
<evidence type="ECO:0000313" key="7">
    <source>
        <dbReference type="Proteomes" id="UP000483820"/>
    </source>
</evidence>
<keyword evidence="3 5" id="KW-1133">Transmembrane helix</keyword>
<name>A0A6A5G5Y0_CAERE</name>
<feature type="transmembrane region" description="Helical" evidence="5">
    <location>
        <begin position="90"/>
        <end position="110"/>
    </location>
</feature>